<dbReference type="RefSeq" id="WP_272470896.1">
    <property type="nucleotide sequence ID" value="NZ_JAMRYU010000060.1"/>
</dbReference>
<sequence>MSNKELYGIKTIENDEGELIREFNFLYVLEKKEEQEIKENLKIINTFLELAEMMNDITESFNEINSVLENERNAREKISKLISNYLSKIRAYQDGMAHFLKENYKSSEDILKNALSHEYDNKFSYRYLNQLRNYLQHRGREAYSTLRAYYDDGKAKVKVYMNNKTFINEYPKMKAELRNELSLDLEADIDIIRQIKRMQVSMMTIHQKVINSCIDINLCKAIKHIYSYKEKYQEYEEITIMDKYNKETNMIENMELLNIRIVSELIKDIRIKVKR</sequence>
<dbReference type="AlphaFoldDB" id="A0A9X3XNK7"/>
<accession>A0A9X3XNK7</accession>
<name>A0A9X3XNK7_9CLOT</name>
<reference evidence="1" key="1">
    <citation type="submission" date="2022-05" db="EMBL/GenBank/DDBJ databases">
        <title>Draft genome sequence of Clostridium tertium strain CP3 isolated from Peru.</title>
        <authorList>
            <person name="Hurtado R."/>
            <person name="Lima L."/>
            <person name="Sousa T."/>
            <person name="Jaiswal A.K."/>
            <person name="Tiwari S."/>
            <person name="Maturrano L."/>
            <person name="Brenig B."/>
            <person name="Azevedo V."/>
        </authorList>
    </citation>
    <scope>NUCLEOTIDE SEQUENCE</scope>
    <source>
        <strain evidence="1">CP3</strain>
    </source>
</reference>
<comment type="caution">
    <text evidence="1">The sequence shown here is derived from an EMBL/GenBank/DDBJ whole genome shotgun (WGS) entry which is preliminary data.</text>
</comment>
<dbReference type="EMBL" id="JAMRYU010000060">
    <property type="protein sequence ID" value="MDC4242640.1"/>
    <property type="molecule type" value="Genomic_DNA"/>
</dbReference>
<protein>
    <submittedName>
        <fullName evidence="1">Uncharacterized protein</fullName>
    </submittedName>
</protein>
<organism evidence="1 2">
    <name type="scientific">Clostridium tertium</name>
    <dbReference type="NCBI Taxonomy" id="1559"/>
    <lineage>
        <taxon>Bacteria</taxon>
        <taxon>Bacillati</taxon>
        <taxon>Bacillota</taxon>
        <taxon>Clostridia</taxon>
        <taxon>Eubacteriales</taxon>
        <taxon>Clostridiaceae</taxon>
        <taxon>Clostridium</taxon>
    </lineage>
</organism>
<keyword evidence="2" id="KW-1185">Reference proteome</keyword>
<dbReference type="Proteomes" id="UP001141183">
    <property type="component" value="Unassembled WGS sequence"/>
</dbReference>
<evidence type="ECO:0000313" key="2">
    <source>
        <dbReference type="Proteomes" id="UP001141183"/>
    </source>
</evidence>
<gene>
    <name evidence="1" type="ORF">NE398_21200</name>
</gene>
<evidence type="ECO:0000313" key="1">
    <source>
        <dbReference type="EMBL" id="MDC4242640.1"/>
    </source>
</evidence>
<proteinExistence type="predicted"/>